<feature type="compositionally biased region" description="Basic and acidic residues" evidence="1">
    <location>
        <begin position="37"/>
        <end position="51"/>
    </location>
</feature>
<keyword evidence="3" id="KW-1185">Reference proteome</keyword>
<proteinExistence type="predicted"/>
<dbReference type="EMBL" id="CADCXV010001407">
    <property type="protein sequence ID" value="CAB0044197.1"/>
    <property type="molecule type" value="Genomic_DNA"/>
</dbReference>
<sequence length="61" mass="6862">MNLDDLPDQRSSNESLFDQTMREAPGRRSQEAGAGPRHRESDVQSRLRGAADEYDLGSRTQ</sequence>
<name>A0A6H5J6K9_9HYME</name>
<gene>
    <name evidence="2" type="ORF">TBRA_LOCUS15785</name>
</gene>
<evidence type="ECO:0000256" key="1">
    <source>
        <dbReference type="SAM" id="MobiDB-lite"/>
    </source>
</evidence>
<dbReference type="Proteomes" id="UP000479190">
    <property type="component" value="Unassembled WGS sequence"/>
</dbReference>
<evidence type="ECO:0000313" key="2">
    <source>
        <dbReference type="EMBL" id="CAB0044197.1"/>
    </source>
</evidence>
<feature type="compositionally biased region" description="Polar residues" evidence="1">
    <location>
        <begin position="9"/>
        <end position="18"/>
    </location>
</feature>
<evidence type="ECO:0000313" key="3">
    <source>
        <dbReference type="Proteomes" id="UP000479190"/>
    </source>
</evidence>
<organism evidence="2 3">
    <name type="scientific">Trichogramma brassicae</name>
    <dbReference type="NCBI Taxonomy" id="86971"/>
    <lineage>
        <taxon>Eukaryota</taxon>
        <taxon>Metazoa</taxon>
        <taxon>Ecdysozoa</taxon>
        <taxon>Arthropoda</taxon>
        <taxon>Hexapoda</taxon>
        <taxon>Insecta</taxon>
        <taxon>Pterygota</taxon>
        <taxon>Neoptera</taxon>
        <taxon>Endopterygota</taxon>
        <taxon>Hymenoptera</taxon>
        <taxon>Apocrita</taxon>
        <taxon>Proctotrupomorpha</taxon>
        <taxon>Chalcidoidea</taxon>
        <taxon>Trichogrammatidae</taxon>
        <taxon>Trichogramma</taxon>
    </lineage>
</organism>
<feature type="compositionally biased region" description="Basic and acidic residues" evidence="1">
    <location>
        <begin position="20"/>
        <end position="30"/>
    </location>
</feature>
<feature type="region of interest" description="Disordered" evidence="1">
    <location>
        <begin position="1"/>
        <end position="61"/>
    </location>
</feature>
<reference evidence="2 3" key="1">
    <citation type="submission" date="2020-02" db="EMBL/GenBank/DDBJ databases">
        <authorList>
            <person name="Ferguson B K."/>
        </authorList>
    </citation>
    <scope>NUCLEOTIDE SEQUENCE [LARGE SCALE GENOMIC DNA]</scope>
</reference>
<accession>A0A6H5J6K9</accession>
<dbReference type="AlphaFoldDB" id="A0A6H5J6K9"/>
<protein>
    <submittedName>
        <fullName evidence="2">Uncharacterized protein</fullName>
    </submittedName>
</protein>